<dbReference type="Gene3D" id="1.20.58.2200">
    <property type="match status" value="1"/>
</dbReference>
<name>A0A1X0N756_9PSED</name>
<evidence type="ECO:0000313" key="5">
    <source>
        <dbReference type="EMBL" id="ORC59351.1"/>
    </source>
</evidence>
<evidence type="ECO:0000256" key="2">
    <source>
        <dbReference type="SAM" id="MobiDB-lite"/>
    </source>
</evidence>
<dbReference type="CDD" id="cd00118">
    <property type="entry name" value="LysM"/>
    <property type="match status" value="1"/>
</dbReference>
<dbReference type="AlphaFoldDB" id="A0A1X0N756"/>
<feature type="compositionally biased region" description="Polar residues" evidence="2">
    <location>
        <begin position="162"/>
        <end position="174"/>
    </location>
</feature>
<dbReference type="InterPro" id="IPR020011">
    <property type="entry name" value="FimV_C"/>
</dbReference>
<feature type="compositionally biased region" description="Low complexity" evidence="2">
    <location>
        <begin position="263"/>
        <end position="276"/>
    </location>
</feature>
<reference evidence="6" key="1">
    <citation type="submission" date="2017-02" db="EMBL/GenBank/DDBJ databases">
        <title>Pseudomonas floridae sp. nov., a novel pathogenic bacterial species isolated from tomato.</title>
        <authorList>
            <person name="Timilsina S."/>
            <person name="Vallad G.E."/>
            <person name="Jones J.B."/>
        </authorList>
    </citation>
    <scope>NUCLEOTIDE SEQUENCE [LARGE SCALE GENOMIC DNA]</scope>
    <source>
        <strain evidence="6">GEV388</strain>
    </source>
</reference>
<dbReference type="Pfam" id="PF25800">
    <property type="entry name" value="FimV_N"/>
    <property type="match status" value="1"/>
</dbReference>
<dbReference type="RefSeq" id="WP_083182709.1">
    <property type="nucleotide sequence ID" value="NZ_CBCRZR010000006.1"/>
</dbReference>
<evidence type="ECO:0000256" key="1">
    <source>
        <dbReference type="SAM" id="Coils"/>
    </source>
</evidence>
<gene>
    <name evidence="5" type="ORF">BZK31_11180</name>
</gene>
<organism evidence="5 6">
    <name type="scientific">Pseudomonas floridensis</name>
    <dbReference type="NCBI Taxonomy" id="1958950"/>
    <lineage>
        <taxon>Bacteria</taxon>
        <taxon>Pseudomonadati</taxon>
        <taxon>Pseudomonadota</taxon>
        <taxon>Gammaproteobacteria</taxon>
        <taxon>Pseudomonadales</taxon>
        <taxon>Pseudomonadaceae</taxon>
        <taxon>Pseudomonas</taxon>
    </lineage>
</organism>
<keyword evidence="3" id="KW-0472">Membrane</keyword>
<dbReference type="EMBL" id="MUIO01000036">
    <property type="protein sequence ID" value="ORC59351.1"/>
    <property type="molecule type" value="Genomic_DNA"/>
</dbReference>
<keyword evidence="1" id="KW-0175">Coiled coil</keyword>
<accession>A0A1X0N756</accession>
<protein>
    <submittedName>
        <fullName evidence="5">Peptigoglycan-binding protein LysM</fullName>
    </submittedName>
</protein>
<feature type="compositionally biased region" description="Polar residues" evidence="2">
    <location>
        <begin position="253"/>
        <end position="262"/>
    </location>
</feature>
<feature type="region of interest" description="Disordered" evidence="2">
    <location>
        <begin position="158"/>
        <end position="179"/>
    </location>
</feature>
<comment type="caution">
    <text evidence="5">The sequence shown here is derived from an EMBL/GenBank/DDBJ whole genome shotgun (WGS) entry which is preliminary data.</text>
</comment>
<keyword evidence="3" id="KW-0812">Transmembrane</keyword>
<dbReference type="OrthoDB" id="5298707at2"/>
<evidence type="ECO:0000256" key="3">
    <source>
        <dbReference type="SAM" id="Phobius"/>
    </source>
</evidence>
<dbReference type="InterPro" id="IPR036779">
    <property type="entry name" value="LysM_dom_sf"/>
</dbReference>
<feature type="transmembrane region" description="Helical" evidence="3">
    <location>
        <begin position="364"/>
        <end position="385"/>
    </location>
</feature>
<dbReference type="Gene3D" id="3.10.350.10">
    <property type="entry name" value="LysM domain"/>
    <property type="match status" value="1"/>
</dbReference>
<dbReference type="STRING" id="1958950.BZK31_11180"/>
<dbReference type="InterPro" id="IPR018392">
    <property type="entry name" value="LysM"/>
</dbReference>
<feature type="coiled-coil region" evidence="1">
    <location>
        <begin position="284"/>
        <end position="318"/>
    </location>
</feature>
<dbReference type="Proteomes" id="UP000192815">
    <property type="component" value="Unassembled WGS sequence"/>
</dbReference>
<evidence type="ECO:0000259" key="4">
    <source>
        <dbReference type="PROSITE" id="PS51782"/>
    </source>
</evidence>
<dbReference type="NCBIfam" id="TIGR03504">
    <property type="entry name" value="FimV_Cterm"/>
    <property type="match status" value="1"/>
</dbReference>
<dbReference type="InterPro" id="IPR038440">
    <property type="entry name" value="FimV_C_sf"/>
</dbReference>
<sequence>MLKSSQAGIERSGLTVSKVRSRFHAPMMAVSVLASSLFYSTFASALGLGEITLHSALNQPLNAEIALLETDGLGPEDIIARLASPEAFAKAGVERVFFLNDLRFTPVMRGGRGVIRVVSNKPVTEPYLSFLVQVARPNGDLLHEYTVLLDPATSPAGVAATRSRNAQGSPQSAVPESRMPVAPPPAVQGKHYTVVGGDTLNAIAGRLTGSGSKVPASQMADGIRALNPQAFAQGASSGLKPGQDLLLPDSAVLPTTTDPGTNAATPQTQGQAQPAQMRETAEQMTAAAIQTQQLTKALDELKAQTQDLQEQLVGKDKQIIALRTDLAQAQSTVRPVAAQPAPAATPVAPVQPPAPVAASVSEPFVSVPVLLGGLLILLLLLAFAYNRRRQQRSQTATPAATPDDSLIKPAQAAILPVFEVPAVAAQPVNTPAPTPSKAPASQRMAGAAPDALDGVSIYIAYGRFSEAIGILRNALEKQPDREDIRIRLLELLAEQGDSAGFALEEQAALEHNVTPQAIQDIRERYPQLKAREAQRAAAVVPAAALGAMSLDKSDAAPAADVLSETSQPAITELDETTAAALNPEPSDEFQLNLDDLSMDADWDLVDPFDAPPTRSKPAAAVVAAPEIDPGFSSDLNQLPEVFELSDEQFLSDFSEEDSVEPIEVIPPSGTDDLSDDFLDSFMNDDSEFDLLDLDEAPLSQINQAQVLIDDGDIESARKILQQVIAESDEDHQRLAREMLAGIS</sequence>
<feature type="domain" description="LysM" evidence="4">
    <location>
        <begin position="190"/>
        <end position="247"/>
    </location>
</feature>
<dbReference type="InterPro" id="IPR057840">
    <property type="entry name" value="FimV_N"/>
</dbReference>
<keyword evidence="6" id="KW-1185">Reference proteome</keyword>
<dbReference type="PROSITE" id="PS51782">
    <property type="entry name" value="LYSM"/>
    <property type="match status" value="1"/>
</dbReference>
<feature type="region of interest" description="Disordered" evidence="2">
    <location>
        <begin position="234"/>
        <end position="276"/>
    </location>
</feature>
<keyword evidence="3" id="KW-1133">Transmembrane helix</keyword>
<evidence type="ECO:0000313" key="6">
    <source>
        <dbReference type="Proteomes" id="UP000192815"/>
    </source>
</evidence>
<proteinExistence type="predicted"/>